<evidence type="ECO:0000313" key="4">
    <source>
        <dbReference type="Proteomes" id="UP000006546"/>
    </source>
</evidence>
<dbReference type="GO" id="GO:0016791">
    <property type="term" value="F:phosphatase activity"/>
    <property type="evidence" value="ECO:0007669"/>
    <property type="project" value="TreeGrafter"/>
</dbReference>
<evidence type="ECO:0000256" key="1">
    <source>
        <dbReference type="ARBA" id="ARBA00022801"/>
    </source>
</evidence>
<organism evidence="3 4">
    <name type="scientific">Treponema brennaborense (strain DSM 12168 / CIP 105900 / DD5/3)</name>
    <dbReference type="NCBI Taxonomy" id="906968"/>
    <lineage>
        <taxon>Bacteria</taxon>
        <taxon>Pseudomonadati</taxon>
        <taxon>Spirochaetota</taxon>
        <taxon>Spirochaetia</taxon>
        <taxon>Spirochaetales</taxon>
        <taxon>Treponemataceae</taxon>
        <taxon>Treponema</taxon>
    </lineage>
</organism>
<dbReference type="RefSeq" id="WP_013759423.1">
    <property type="nucleotide sequence ID" value="NC_015500.1"/>
</dbReference>
<evidence type="ECO:0000313" key="3">
    <source>
        <dbReference type="EMBL" id="AEE17722.1"/>
    </source>
</evidence>
<gene>
    <name evidence="3" type="ordered locus">Trebr_2313</name>
</gene>
<dbReference type="PANTHER" id="PTHR43156">
    <property type="entry name" value="STAGE II SPORULATION PROTEIN E-RELATED"/>
    <property type="match status" value="1"/>
</dbReference>
<dbReference type="InterPro" id="IPR052016">
    <property type="entry name" value="Bact_Sigma-Reg"/>
</dbReference>
<keyword evidence="1" id="KW-0378">Hydrolase</keyword>
<sequence>MNPLNAAGSAPKGVLPETFIEVGHYQLCKYNQHAEGDVFLSQKNPADGRVITTLSDGLGSGIKAGVLATLTATMATKFIANDIPIRRAAEIIMNTLPVCKERGISYATFTLVDIEPNATVRIMEYDNPPYVLIRQQTIIEPIKDITPIERKNKKTAPTRDALLQYSRYAARPGDRLVFFSDGVTQVGMGSPCYPFGWGSPNAQTFILEKVIENPEISARDLARSVVQEACFHDGFKPKDDITCGVIYFRKPRDMLVMTGPPVHKESDSEIARIFSLFDGHKIICGGTTANILSRELNRPIRVSLKDFDPKVPPYSEMEGADMVTEGIITMGAVSEILENRAEMDGLAVNAATKMVELFLNCDRIWFVVGTKINEAHQDPNMPVELEIRRNVVKKIAALLQDTYLKEVHIQYF</sequence>
<dbReference type="Gene3D" id="3.60.40.10">
    <property type="entry name" value="PPM-type phosphatase domain"/>
    <property type="match status" value="1"/>
</dbReference>
<dbReference type="HOGENOM" id="CLU_703441_0_0_12"/>
<proteinExistence type="predicted"/>
<dbReference type="KEGG" id="tbe:Trebr_2313"/>
<reference evidence="4" key="1">
    <citation type="submission" date="2011-04" db="EMBL/GenBank/DDBJ databases">
        <title>The complete genome of Treponema brennaborense DSM 12168.</title>
        <authorList>
            <person name="Lucas S."/>
            <person name="Han J."/>
            <person name="Lapidus A."/>
            <person name="Bruce D."/>
            <person name="Goodwin L."/>
            <person name="Pitluck S."/>
            <person name="Peters L."/>
            <person name="Kyrpides N."/>
            <person name="Mavromatis K."/>
            <person name="Ivanova N."/>
            <person name="Mikhailova N."/>
            <person name="Pagani I."/>
            <person name="Teshima H."/>
            <person name="Detter J.C."/>
            <person name="Tapia R."/>
            <person name="Han C."/>
            <person name="Land M."/>
            <person name="Hauser L."/>
            <person name="Markowitz V."/>
            <person name="Cheng J.-F."/>
            <person name="Hugenholtz P."/>
            <person name="Woyke T."/>
            <person name="Wu D."/>
            <person name="Gronow S."/>
            <person name="Wellnitz S."/>
            <person name="Brambilla E."/>
            <person name="Klenk H.-P."/>
            <person name="Eisen J.A."/>
        </authorList>
    </citation>
    <scope>NUCLEOTIDE SEQUENCE [LARGE SCALE GENOMIC DNA]</scope>
    <source>
        <strain evidence="4">DSM 12168 / CIP 105900 / DD5/3</strain>
    </source>
</reference>
<name>F4LLS8_TREBD</name>
<dbReference type="AlphaFoldDB" id="F4LLS8"/>
<dbReference type="eggNOG" id="COG2208">
    <property type="taxonomic scope" value="Bacteria"/>
</dbReference>
<dbReference type="Pfam" id="PF07228">
    <property type="entry name" value="SpoIIE"/>
    <property type="match status" value="1"/>
</dbReference>
<dbReference type="InterPro" id="IPR036457">
    <property type="entry name" value="PPM-type-like_dom_sf"/>
</dbReference>
<dbReference type="STRING" id="906968.Trebr_2313"/>
<evidence type="ECO:0000259" key="2">
    <source>
        <dbReference type="Pfam" id="PF07228"/>
    </source>
</evidence>
<protein>
    <submittedName>
        <fullName evidence="3">Stage II sporulation protein E</fullName>
    </submittedName>
</protein>
<feature type="domain" description="PPM-type phosphatase" evidence="2">
    <location>
        <begin position="47"/>
        <end position="246"/>
    </location>
</feature>
<dbReference type="EMBL" id="CP002696">
    <property type="protein sequence ID" value="AEE17722.1"/>
    <property type="molecule type" value="Genomic_DNA"/>
</dbReference>
<keyword evidence="4" id="KW-1185">Reference proteome</keyword>
<dbReference type="PANTHER" id="PTHR43156:SF2">
    <property type="entry name" value="STAGE II SPORULATION PROTEIN E"/>
    <property type="match status" value="1"/>
</dbReference>
<accession>F4LLS8</accession>
<dbReference type="SUPFAM" id="SSF81606">
    <property type="entry name" value="PP2C-like"/>
    <property type="match status" value="1"/>
</dbReference>
<dbReference type="Proteomes" id="UP000006546">
    <property type="component" value="Chromosome"/>
</dbReference>
<dbReference type="InterPro" id="IPR001932">
    <property type="entry name" value="PPM-type_phosphatase-like_dom"/>
</dbReference>